<dbReference type="Pfam" id="PF00096">
    <property type="entry name" value="zf-C2H2"/>
    <property type="match status" value="2"/>
</dbReference>
<evidence type="ECO:0000256" key="11">
    <source>
        <dbReference type="SAM" id="MobiDB-lite"/>
    </source>
</evidence>
<dbReference type="PANTHER" id="PTHR14003">
    <property type="entry name" value="TRANSCRIPTIONAL REPRESSOR PROTEIN YY"/>
    <property type="match status" value="1"/>
</dbReference>
<dbReference type="InterPro" id="IPR013087">
    <property type="entry name" value="Znf_C2H2_type"/>
</dbReference>
<comment type="subcellular location">
    <subcellularLocation>
        <location evidence="1">Nucleus</location>
    </subcellularLocation>
</comment>
<dbReference type="GeneID" id="19301616"/>
<evidence type="ECO:0000256" key="3">
    <source>
        <dbReference type="ARBA" id="ARBA00022737"/>
    </source>
</evidence>
<dbReference type="GO" id="GO:0031519">
    <property type="term" value="C:PcG protein complex"/>
    <property type="evidence" value="ECO:0007669"/>
    <property type="project" value="TreeGrafter"/>
</dbReference>
<dbReference type="PROSITE" id="PS00028">
    <property type="entry name" value="ZINC_FINGER_C2H2_1"/>
    <property type="match status" value="2"/>
</dbReference>
<feature type="domain" description="C2H2-type" evidence="12">
    <location>
        <begin position="252"/>
        <end position="279"/>
    </location>
</feature>
<dbReference type="FunFam" id="3.30.160.60:FF:001102">
    <property type="entry name" value="Transcription factor IIIA"/>
    <property type="match status" value="1"/>
</dbReference>
<evidence type="ECO:0000256" key="4">
    <source>
        <dbReference type="ARBA" id="ARBA00022771"/>
    </source>
</evidence>
<protein>
    <recommendedName>
        <fullName evidence="12">C2H2-type domain-containing protein</fullName>
    </recommendedName>
</protein>
<dbReference type="EMBL" id="KB469299">
    <property type="protein sequence ID" value="EPQ57547.1"/>
    <property type="molecule type" value="Genomic_DNA"/>
</dbReference>
<keyword evidence="8" id="KW-0804">Transcription</keyword>
<dbReference type="GO" id="GO:0000978">
    <property type="term" value="F:RNA polymerase II cis-regulatory region sequence-specific DNA binding"/>
    <property type="evidence" value="ECO:0007669"/>
    <property type="project" value="TreeGrafter"/>
</dbReference>
<feature type="compositionally biased region" description="Low complexity" evidence="11">
    <location>
        <begin position="379"/>
        <end position="394"/>
    </location>
</feature>
<feature type="compositionally biased region" description="Polar residues" evidence="11">
    <location>
        <begin position="1"/>
        <end position="10"/>
    </location>
</feature>
<evidence type="ECO:0000256" key="9">
    <source>
        <dbReference type="ARBA" id="ARBA00023242"/>
    </source>
</evidence>
<evidence type="ECO:0000256" key="7">
    <source>
        <dbReference type="ARBA" id="ARBA00023125"/>
    </source>
</evidence>
<feature type="region of interest" description="Disordered" evidence="11">
    <location>
        <begin position="1"/>
        <end position="74"/>
    </location>
</feature>
<accession>S7QDU1</accession>
<feature type="region of interest" description="Disordered" evidence="11">
    <location>
        <begin position="303"/>
        <end position="394"/>
    </location>
</feature>
<evidence type="ECO:0000313" key="13">
    <source>
        <dbReference type="EMBL" id="EPQ57547.1"/>
    </source>
</evidence>
<dbReference type="PROSITE" id="PS50157">
    <property type="entry name" value="ZINC_FINGER_C2H2_2"/>
    <property type="match status" value="2"/>
</dbReference>
<evidence type="ECO:0000259" key="12">
    <source>
        <dbReference type="PROSITE" id="PS50157"/>
    </source>
</evidence>
<organism evidence="13 14">
    <name type="scientific">Gloeophyllum trabeum (strain ATCC 11539 / FP-39264 / Madison 617)</name>
    <name type="common">Brown rot fungus</name>
    <dbReference type="NCBI Taxonomy" id="670483"/>
    <lineage>
        <taxon>Eukaryota</taxon>
        <taxon>Fungi</taxon>
        <taxon>Dikarya</taxon>
        <taxon>Basidiomycota</taxon>
        <taxon>Agaricomycotina</taxon>
        <taxon>Agaricomycetes</taxon>
        <taxon>Gloeophyllales</taxon>
        <taxon>Gloeophyllaceae</taxon>
        <taxon>Gloeophyllum</taxon>
    </lineage>
</organism>
<keyword evidence="5" id="KW-0862">Zinc</keyword>
<feature type="region of interest" description="Disordered" evidence="11">
    <location>
        <begin position="228"/>
        <end position="249"/>
    </location>
</feature>
<dbReference type="InterPro" id="IPR036236">
    <property type="entry name" value="Znf_C2H2_sf"/>
</dbReference>
<evidence type="ECO:0000256" key="1">
    <source>
        <dbReference type="ARBA" id="ARBA00004123"/>
    </source>
</evidence>
<sequence length="394" mass="42399">MSRSNSSDNANKSDHRTTLPPIRDLFRDELSRSPHPPYPGDPNYSPSTSLARLSLHPSDEDRSRPEPHDRYVYAHASRQVNYQLNEYPRGYAGHSALGLSSLPALPPLSSASTATSHSLPMPPTLVSSFPPHRPSSMNPTPGRAAHLADHYRSKSLSEASVRERSSQNPPYPDRAYHGTPPRAGSTLNPEVDWHTRHASVPHAQPFVQGSFPYGRNPSGTPGSQLLDPAGGVSGRGRSGSDTGVDRSTSGKYECPYCHKGFNRPSSLKIHINSHTGEKPFMCPYEGCGRTFSVLSNMRRHARVHTQPPMSLRESSSDDPEGSDGGGSVSSSPPMPLRSSSSLSAMGPSASSRTYSYPVSVSQTTGRAPAGHDVRGRRQGSGSRSRSSSSEEGQA</sequence>
<dbReference type="KEGG" id="gtr:GLOTRDRAFT_127898"/>
<dbReference type="GO" id="GO:0008270">
    <property type="term" value="F:zinc ion binding"/>
    <property type="evidence" value="ECO:0007669"/>
    <property type="project" value="UniProtKB-KW"/>
</dbReference>
<keyword evidence="4 10" id="KW-0863">Zinc-finger</keyword>
<dbReference type="HOGENOM" id="CLU_700301_0_0_1"/>
<keyword evidence="14" id="KW-1185">Reference proteome</keyword>
<dbReference type="eggNOG" id="KOG1721">
    <property type="taxonomic scope" value="Eukaryota"/>
</dbReference>
<dbReference type="PANTHER" id="PTHR14003:SF20">
    <property type="entry name" value="FINGER DOMAIN PROTEIN, PUTATIVE (AFU_ORTHOLOGUE AFUA_4G10380)-RELATED"/>
    <property type="match status" value="1"/>
</dbReference>
<dbReference type="Gene3D" id="3.30.160.60">
    <property type="entry name" value="Classic Zinc Finger"/>
    <property type="match status" value="2"/>
</dbReference>
<dbReference type="GO" id="GO:0000981">
    <property type="term" value="F:DNA-binding transcription factor activity, RNA polymerase II-specific"/>
    <property type="evidence" value="ECO:0007669"/>
    <property type="project" value="TreeGrafter"/>
</dbReference>
<dbReference type="SUPFAM" id="SSF57667">
    <property type="entry name" value="beta-beta-alpha zinc fingers"/>
    <property type="match status" value="1"/>
</dbReference>
<reference evidence="13 14" key="1">
    <citation type="journal article" date="2012" name="Science">
        <title>The Paleozoic origin of enzymatic lignin decomposition reconstructed from 31 fungal genomes.</title>
        <authorList>
            <person name="Floudas D."/>
            <person name="Binder M."/>
            <person name="Riley R."/>
            <person name="Barry K."/>
            <person name="Blanchette R.A."/>
            <person name="Henrissat B."/>
            <person name="Martinez A.T."/>
            <person name="Otillar R."/>
            <person name="Spatafora J.W."/>
            <person name="Yadav J.S."/>
            <person name="Aerts A."/>
            <person name="Benoit I."/>
            <person name="Boyd A."/>
            <person name="Carlson A."/>
            <person name="Copeland A."/>
            <person name="Coutinho P.M."/>
            <person name="de Vries R.P."/>
            <person name="Ferreira P."/>
            <person name="Findley K."/>
            <person name="Foster B."/>
            <person name="Gaskell J."/>
            <person name="Glotzer D."/>
            <person name="Gorecki P."/>
            <person name="Heitman J."/>
            <person name="Hesse C."/>
            <person name="Hori C."/>
            <person name="Igarashi K."/>
            <person name="Jurgens J.A."/>
            <person name="Kallen N."/>
            <person name="Kersten P."/>
            <person name="Kohler A."/>
            <person name="Kuees U."/>
            <person name="Kumar T.K.A."/>
            <person name="Kuo A."/>
            <person name="LaButti K."/>
            <person name="Larrondo L.F."/>
            <person name="Lindquist E."/>
            <person name="Ling A."/>
            <person name="Lombard V."/>
            <person name="Lucas S."/>
            <person name="Lundell T."/>
            <person name="Martin R."/>
            <person name="McLaughlin D.J."/>
            <person name="Morgenstern I."/>
            <person name="Morin E."/>
            <person name="Murat C."/>
            <person name="Nagy L.G."/>
            <person name="Nolan M."/>
            <person name="Ohm R.A."/>
            <person name="Patyshakuliyeva A."/>
            <person name="Rokas A."/>
            <person name="Ruiz-Duenas F.J."/>
            <person name="Sabat G."/>
            <person name="Salamov A."/>
            <person name="Samejima M."/>
            <person name="Schmutz J."/>
            <person name="Slot J.C."/>
            <person name="St John F."/>
            <person name="Stenlid J."/>
            <person name="Sun H."/>
            <person name="Sun S."/>
            <person name="Syed K."/>
            <person name="Tsang A."/>
            <person name="Wiebenga A."/>
            <person name="Young D."/>
            <person name="Pisabarro A."/>
            <person name="Eastwood D.C."/>
            <person name="Martin F."/>
            <person name="Cullen D."/>
            <person name="Grigoriev I.V."/>
            <person name="Hibbett D.S."/>
        </authorList>
    </citation>
    <scope>NUCLEOTIDE SEQUENCE [LARGE SCALE GENOMIC DNA]</scope>
    <source>
        <strain evidence="13 14">ATCC 11539</strain>
    </source>
</reference>
<dbReference type="RefSeq" id="XP_007864624.1">
    <property type="nucleotide sequence ID" value="XM_007866433.1"/>
</dbReference>
<dbReference type="GO" id="GO:0005667">
    <property type="term" value="C:transcription regulator complex"/>
    <property type="evidence" value="ECO:0007669"/>
    <property type="project" value="TreeGrafter"/>
</dbReference>
<feature type="compositionally biased region" description="Low complexity" evidence="11">
    <location>
        <begin position="328"/>
        <end position="352"/>
    </location>
</feature>
<evidence type="ECO:0000256" key="8">
    <source>
        <dbReference type="ARBA" id="ARBA00023163"/>
    </source>
</evidence>
<name>S7QDU1_GLOTA</name>
<keyword evidence="9" id="KW-0539">Nucleus</keyword>
<dbReference type="STRING" id="670483.S7QDU1"/>
<dbReference type="SMART" id="SM00355">
    <property type="entry name" value="ZnF_C2H2"/>
    <property type="match status" value="2"/>
</dbReference>
<keyword evidence="7" id="KW-0238">DNA-binding</keyword>
<evidence type="ECO:0000256" key="2">
    <source>
        <dbReference type="ARBA" id="ARBA00022723"/>
    </source>
</evidence>
<dbReference type="OMA" id="NIRRPER"/>
<evidence type="ECO:0000256" key="5">
    <source>
        <dbReference type="ARBA" id="ARBA00022833"/>
    </source>
</evidence>
<feature type="domain" description="C2H2-type" evidence="12">
    <location>
        <begin position="280"/>
        <end position="309"/>
    </location>
</feature>
<gene>
    <name evidence="13" type="ORF">GLOTRDRAFT_127898</name>
</gene>
<evidence type="ECO:0000256" key="10">
    <source>
        <dbReference type="PROSITE-ProRule" id="PRU00042"/>
    </source>
</evidence>
<feature type="compositionally biased region" description="Basic and acidic residues" evidence="11">
    <location>
        <begin position="57"/>
        <end position="72"/>
    </location>
</feature>
<dbReference type="OrthoDB" id="6077919at2759"/>
<dbReference type="AlphaFoldDB" id="S7QDU1"/>
<feature type="region of interest" description="Disordered" evidence="11">
    <location>
        <begin position="109"/>
        <end position="187"/>
    </location>
</feature>
<dbReference type="Proteomes" id="UP000030669">
    <property type="component" value="Unassembled WGS sequence"/>
</dbReference>
<dbReference type="GO" id="GO:0000785">
    <property type="term" value="C:chromatin"/>
    <property type="evidence" value="ECO:0007669"/>
    <property type="project" value="TreeGrafter"/>
</dbReference>
<feature type="compositionally biased region" description="Low complexity" evidence="11">
    <location>
        <begin position="109"/>
        <end position="119"/>
    </location>
</feature>
<keyword evidence="3" id="KW-0677">Repeat</keyword>
<keyword evidence="6" id="KW-0805">Transcription regulation</keyword>
<evidence type="ECO:0000256" key="6">
    <source>
        <dbReference type="ARBA" id="ARBA00023015"/>
    </source>
</evidence>
<proteinExistence type="predicted"/>
<keyword evidence="2" id="KW-0479">Metal-binding</keyword>
<evidence type="ECO:0000313" key="14">
    <source>
        <dbReference type="Proteomes" id="UP000030669"/>
    </source>
</evidence>
<dbReference type="FunFam" id="3.30.160.60:FF:000325">
    <property type="entry name" value="ZFP90 zinc finger protein"/>
    <property type="match status" value="1"/>
</dbReference>
<feature type="compositionally biased region" description="Polar residues" evidence="11">
    <location>
        <begin position="353"/>
        <end position="365"/>
    </location>
</feature>